<dbReference type="InterPro" id="IPR002528">
    <property type="entry name" value="MATE_fam"/>
</dbReference>
<dbReference type="RefSeq" id="WP_425486846.1">
    <property type="nucleotide sequence ID" value="NZ_BAAAVZ010000006.1"/>
</dbReference>
<evidence type="ECO:0000256" key="3">
    <source>
        <dbReference type="ARBA" id="ARBA00022692"/>
    </source>
</evidence>
<dbReference type="NCBIfam" id="TIGR00797">
    <property type="entry name" value="matE"/>
    <property type="match status" value="1"/>
</dbReference>
<sequence length="452" mass="47568">MDSASPEGRVTPFSVTNRSVLAIAVPMTLAYLTTPFIGLVGTGVVGQFGDAALLGGLAAGAVAFDVVFTSFNFLRAGTTALVAQAFGRNDASEEQAVFWRAVVIAIIAGIVLALTAPLTSLAGQWFMSAEPRVNETLDAYVRIRMLGAPFALVNYAILGYVLGRGEGSFALFLQASLNGVNIALSLLLGLTLGWGVEGVAWAAVAGEAAGMAIGFVVLLRRFARQPRLARGRIFDAGAFRHLFVLNRDIMIRSLSLLVAFALFTRQGAQFGTVTLAANAVLMNFFIAAGFFLDGFAAAAEQLAGRAVGARYEPAFRKAVYLCSIWGFALAGTMTTVLMVFGADLIALIATAEDVRAAAIAFLPWAAFTALSGVLAFQMDGIFIGAAWSRDMRNMMVLSLVVFVVALMTLAPAFGNHGLWAALHLLLIVRGVCLLAILGPRARATFQSGAAAH</sequence>
<organism evidence="7 8">
    <name type="scientific">Aminobacter niigataensis</name>
    <dbReference type="NCBI Taxonomy" id="83265"/>
    <lineage>
        <taxon>Bacteria</taxon>
        <taxon>Pseudomonadati</taxon>
        <taxon>Pseudomonadota</taxon>
        <taxon>Alphaproteobacteria</taxon>
        <taxon>Hyphomicrobiales</taxon>
        <taxon>Phyllobacteriaceae</taxon>
        <taxon>Aminobacter</taxon>
    </lineage>
</organism>
<keyword evidence="3 6" id="KW-0812">Transmembrane</keyword>
<evidence type="ECO:0000256" key="2">
    <source>
        <dbReference type="ARBA" id="ARBA00010199"/>
    </source>
</evidence>
<evidence type="ECO:0000256" key="1">
    <source>
        <dbReference type="ARBA" id="ARBA00004141"/>
    </source>
</evidence>
<dbReference type="Proteomes" id="UP000539538">
    <property type="component" value="Unassembled WGS sequence"/>
</dbReference>
<feature type="transmembrane region" description="Helical" evidence="6">
    <location>
        <begin position="394"/>
        <end position="413"/>
    </location>
</feature>
<feature type="transmembrane region" description="Helical" evidence="6">
    <location>
        <begin position="139"/>
        <end position="162"/>
    </location>
</feature>
<feature type="transmembrane region" description="Helical" evidence="6">
    <location>
        <begin position="51"/>
        <end position="76"/>
    </location>
</feature>
<dbReference type="PANTHER" id="PTHR42893">
    <property type="entry name" value="PROTEIN DETOXIFICATION 44, CHLOROPLASTIC-RELATED"/>
    <property type="match status" value="1"/>
</dbReference>
<proteinExistence type="inferred from homology"/>
<protein>
    <submittedName>
        <fullName evidence="7">MATE family efflux protein</fullName>
    </submittedName>
</protein>
<reference evidence="7 8" key="1">
    <citation type="submission" date="2020-08" db="EMBL/GenBank/DDBJ databases">
        <title>Genomic Encyclopedia of Type Strains, Phase IV (KMG-IV): sequencing the most valuable type-strain genomes for metagenomic binning, comparative biology and taxonomic classification.</title>
        <authorList>
            <person name="Goeker M."/>
        </authorList>
    </citation>
    <scope>NUCLEOTIDE SEQUENCE [LARGE SCALE GENOMIC DNA]</scope>
    <source>
        <strain evidence="7 8">DSM 7050</strain>
    </source>
</reference>
<feature type="transmembrane region" description="Helical" evidence="6">
    <location>
        <begin position="361"/>
        <end position="387"/>
    </location>
</feature>
<dbReference type="PANTHER" id="PTHR42893:SF46">
    <property type="entry name" value="PROTEIN DETOXIFICATION 44, CHLOROPLASTIC"/>
    <property type="match status" value="1"/>
</dbReference>
<feature type="transmembrane region" description="Helical" evidence="6">
    <location>
        <begin position="97"/>
        <end position="119"/>
    </location>
</feature>
<dbReference type="InterPro" id="IPR044644">
    <property type="entry name" value="DinF-like"/>
</dbReference>
<feature type="transmembrane region" description="Helical" evidence="6">
    <location>
        <begin position="169"/>
        <end position="194"/>
    </location>
</feature>
<dbReference type="CDD" id="cd13136">
    <property type="entry name" value="MATE_DinF_like"/>
    <property type="match status" value="1"/>
</dbReference>
<evidence type="ECO:0000256" key="4">
    <source>
        <dbReference type="ARBA" id="ARBA00022989"/>
    </source>
</evidence>
<accession>A0ABR6L6N0</accession>
<evidence type="ECO:0000313" key="7">
    <source>
        <dbReference type="EMBL" id="MBB4652460.1"/>
    </source>
</evidence>
<feature type="transmembrane region" description="Helical" evidence="6">
    <location>
        <begin position="244"/>
        <end position="263"/>
    </location>
</feature>
<feature type="transmembrane region" description="Helical" evidence="6">
    <location>
        <begin position="419"/>
        <end position="437"/>
    </location>
</feature>
<evidence type="ECO:0000256" key="6">
    <source>
        <dbReference type="SAM" id="Phobius"/>
    </source>
</evidence>
<gene>
    <name evidence="7" type="ORF">GGQ99_004236</name>
</gene>
<keyword evidence="5 6" id="KW-0472">Membrane</keyword>
<comment type="similarity">
    <text evidence="2">Belongs to the multi antimicrobial extrusion (MATE) (TC 2.A.66.1) family.</text>
</comment>
<dbReference type="Pfam" id="PF01554">
    <property type="entry name" value="MatE"/>
    <property type="match status" value="2"/>
</dbReference>
<dbReference type="EMBL" id="JACHOT010000007">
    <property type="protein sequence ID" value="MBB4652460.1"/>
    <property type="molecule type" value="Genomic_DNA"/>
</dbReference>
<evidence type="ECO:0000313" key="8">
    <source>
        <dbReference type="Proteomes" id="UP000539538"/>
    </source>
</evidence>
<name>A0ABR6L6N0_9HYPH</name>
<feature type="transmembrane region" description="Helical" evidence="6">
    <location>
        <begin position="275"/>
        <end position="297"/>
    </location>
</feature>
<evidence type="ECO:0000256" key="5">
    <source>
        <dbReference type="ARBA" id="ARBA00023136"/>
    </source>
</evidence>
<feature type="transmembrane region" description="Helical" evidence="6">
    <location>
        <begin position="20"/>
        <end position="45"/>
    </location>
</feature>
<comment type="subcellular location">
    <subcellularLocation>
        <location evidence="1">Membrane</location>
        <topology evidence="1">Multi-pass membrane protein</topology>
    </subcellularLocation>
</comment>
<keyword evidence="4 6" id="KW-1133">Transmembrane helix</keyword>
<keyword evidence="8" id="KW-1185">Reference proteome</keyword>
<comment type="caution">
    <text evidence="7">The sequence shown here is derived from an EMBL/GenBank/DDBJ whole genome shotgun (WGS) entry which is preliminary data.</text>
</comment>
<feature type="transmembrane region" description="Helical" evidence="6">
    <location>
        <begin position="200"/>
        <end position="223"/>
    </location>
</feature>
<feature type="transmembrane region" description="Helical" evidence="6">
    <location>
        <begin position="318"/>
        <end position="349"/>
    </location>
</feature>